<proteinExistence type="inferred from homology"/>
<feature type="domain" description="DUF1736" evidence="17">
    <location>
        <begin position="256"/>
        <end position="329"/>
    </location>
</feature>
<evidence type="ECO:0000313" key="18">
    <source>
        <dbReference type="Proteomes" id="UP000694888"/>
    </source>
</evidence>
<evidence type="ECO:0000256" key="3">
    <source>
        <dbReference type="ARBA" id="ARBA00004922"/>
    </source>
</evidence>
<dbReference type="Proteomes" id="UP000694888">
    <property type="component" value="Unplaced"/>
</dbReference>
<feature type="repeat" description="TPR" evidence="13">
    <location>
        <begin position="583"/>
        <end position="616"/>
    </location>
</feature>
<evidence type="ECO:0000256" key="6">
    <source>
        <dbReference type="ARBA" id="ARBA00022679"/>
    </source>
</evidence>
<feature type="transmembrane region" description="Helical" evidence="15">
    <location>
        <begin position="233"/>
        <end position="253"/>
    </location>
</feature>
<dbReference type="RefSeq" id="XP_012943423.1">
    <property type="nucleotide sequence ID" value="XM_013087969.2"/>
</dbReference>
<dbReference type="InterPro" id="IPR013618">
    <property type="entry name" value="TMTC_DUF1736"/>
</dbReference>
<keyword evidence="7 15" id="KW-0812">Transmembrane</keyword>
<feature type="repeat" description="TPR" evidence="13">
    <location>
        <begin position="835"/>
        <end position="868"/>
    </location>
</feature>
<evidence type="ECO:0000256" key="15">
    <source>
        <dbReference type="SAM" id="Phobius"/>
    </source>
</evidence>
<organism evidence="18 19">
    <name type="scientific">Aplysia californica</name>
    <name type="common">California sea hare</name>
    <dbReference type="NCBI Taxonomy" id="6500"/>
    <lineage>
        <taxon>Eukaryota</taxon>
        <taxon>Metazoa</taxon>
        <taxon>Spiralia</taxon>
        <taxon>Lophotrochozoa</taxon>
        <taxon>Mollusca</taxon>
        <taxon>Gastropoda</taxon>
        <taxon>Heterobranchia</taxon>
        <taxon>Euthyneura</taxon>
        <taxon>Tectipleura</taxon>
        <taxon>Aplysiida</taxon>
        <taxon>Aplysioidea</taxon>
        <taxon>Aplysiidae</taxon>
        <taxon>Aplysia</taxon>
    </lineage>
</organism>
<dbReference type="Pfam" id="PF00515">
    <property type="entry name" value="TPR_1"/>
    <property type="match status" value="2"/>
</dbReference>
<feature type="repeat" description="TPR" evidence="13">
    <location>
        <begin position="662"/>
        <end position="695"/>
    </location>
</feature>
<feature type="repeat" description="TPR" evidence="13">
    <location>
        <begin position="699"/>
        <end position="732"/>
    </location>
</feature>
<protein>
    <recommendedName>
        <fullName evidence="5">dolichyl-phosphate-mannose--protein mannosyltransferase</fullName>
        <ecNumber evidence="5">2.4.1.109</ecNumber>
    </recommendedName>
</protein>
<keyword evidence="9 13" id="KW-0802">TPR repeat</keyword>
<feature type="region of interest" description="Disordered" evidence="14">
    <location>
        <begin position="378"/>
        <end position="413"/>
    </location>
</feature>
<evidence type="ECO:0000256" key="5">
    <source>
        <dbReference type="ARBA" id="ARBA00012839"/>
    </source>
</evidence>
<evidence type="ECO:0000256" key="13">
    <source>
        <dbReference type="PROSITE-ProRule" id="PRU00339"/>
    </source>
</evidence>
<dbReference type="PANTHER" id="PTHR44216">
    <property type="entry name" value="PROTEIN O-MANNOSYL-TRANSFERASE TMTC2"/>
    <property type="match status" value="1"/>
</dbReference>
<evidence type="ECO:0000259" key="17">
    <source>
        <dbReference type="Pfam" id="PF08409"/>
    </source>
</evidence>
<feature type="transmembrane region" description="Helical" evidence="15">
    <location>
        <begin position="172"/>
        <end position="190"/>
    </location>
</feature>
<feature type="chain" id="PRO_5047000619" description="dolichyl-phosphate-mannose--protein mannosyltransferase" evidence="16">
    <location>
        <begin position="25"/>
        <end position="885"/>
    </location>
</feature>
<evidence type="ECO:0000256" key="8">
    <source>
        <dbReference type="ARBA" id="ARBA00022737"/>
    </source>
</evidence>
<evidence type="ECO:0000256" key="2">
    <source>
        <dbReference type="ARBA" id="ARBA00004240"/>
    </source>
</evidence>
<keyword evidence="8" id="KW-0677">Repeat</keyword>
<feature type="signal peptide" evidence="16">
    <location>
        <begin position="1"/>
        <end position="24"/>
    </location>
</feature>
<dbReference type="PROSITE" id="PS50005">
    <property type="entry name" value="TPR"/>
    <property type="match status" value="5"/>
</dbReference>
<comment type="subcellular location">
    <subcellularLocation>
        <location evidence="2">Endoplasmic reticulum</location>
    </subcellularLocation>
    <subcellularLocation>
        <location evidence="1">Membrane</location>
        <topology evidence="1">Multi-pass membrane protein</topology>
    </subcellularLocation>
</comment>
<comment type="pathway">
    <text evidence="3">Protein modification; protein glycosylation.</text>
</comment>
<feature type="transmembrane region" description="Helical" evidence="15">
    <location>
        <begin position="105"/>
        <end position="128"/>
    </location>
</feature>
<evidence type="ECO:0000313" key="19">
    <source>
        <dbReference type="RefSeq" id="XP_012943423.1"/>
    </source>
</evidence>
<feature type="repeat" description="TPR" evidence="13">
    <location>
        <begin position="549"/>
        <end position="582"/>
    </location>
</feature>
<accession>A0ABM1A9J8</accession>
<dbReference type="InterPro" id="IPR052384">
    <property type="entry name" value="TMTC_O-mannosyltransferase"/>
</dbReference>
<keyword evidence="6" id="KW-0808">Transferase</keyword>
<dbReference type="EC" id="2.4.1.109" evidence="5"/>
<sequence>MDYRCCTILLTSALATLLYLNTLGADFAYDDSRAIQKNPDLLPSTPLWNLVYDDFWGTPLTHSGSHKSYRPLCVLTFRLNYYLGGLEPWGYHLGNVLWHALTTAVFTWFCWSLTGSTFASLVSGALFASHPIHTEAVAGVVGRADVMACFFFLATLTSYMKYVEARASLTPGSRWGWAVSVCVLTAAAMLSKEQALTVLAVCAVYDVFVAHRATRGDVLTLRVLTQTKFRPALEGIALIAACGGTLLGFRIHFMGNRPPEFAPSDNPASDSDSLLTRVLTYNYLPSANFWMLLCPRILSFDWSMEAVPLLESLDDFRNLSTLVFYACLVFVFVRVSQTIDSWPGEAEESSEWKHSSRRKQNNNSLSYGGKFVNTNGSSGSSNGVHQTHSNGSHKSSKYSSVHSSSNGGSHSTKSLYNNVTNSGSVSSDLNERTMSHFSATGPSYRTVDVVIICISIIVFPFIPASNLFFYVGFVIAERILYIPSMGVCLLVGVGAQAVLHKLESEGKRKVLYASLALLVVSFSAKTVLRNMDWQNEERLYSSGVAVNPAKAWGNLANIYNDKKMAEKAELAYRNALKYRPNMADVHYNLGILLANQKRIDEAVTSYQNAIKFRPKLSVAHLNLGILVAQQGNFELAKSIYKRCADLDTSGLKDPRLHDGTKISCLFNHGRILMDEGKSQEALEVYNTALARRPDHYAPQSLYNMIGEVYFKMGQMEEAEKWYRDALKAKPDHIPAHLTMSKLMQAKNDGQEALAWLDKAKAVNPTDLTVDHHQAQLYTAMNRLKYAGEIYDRLLVEKADDFEIVYNAANLFRQLDKKQKAEELYIKAVKLNSKEASAWMNLGAMLHINSKYSKAEQAYNNALKLKPNDQVTLDNLKRLKKAMGAT</sequence>
<dbReference type="SUPFAM" id="SSF48452">
    <property type="entry name" value="TPR-like"/>
    <property type="match status" value="2"/>
</dbReference>
<evidence type="ECO:0000256" key="9">
    <source>
        <dbReference type="ARBA" id="ARBA00022803"/>
    </source>
</evidence>
<dbReference type="Pfam" id="PF13181">
    <property type="entry name" value="TPR_8"/>
    <property type="match status" value="2"/>
</dbReference>
<feature type="transmembrane region" description="Helical" evidence="15">
    <location>
        <begin position="318"/>
        <end position="335"/>
    </location>
</feature>
<name>A0ABM1A9J8_APLCA</name>
<dbReference type="SMART" id="SM00028">
    <property type="entry name" value="TPR"/>
    <property type="match status" value="8"/>
</dbReference>
<evidence type="ECO:0000256" key="14">
    <source>
        <dbReference type="SAM" id="MobiDB-lite"/>
    </source>
</evidence>
<comment type="similarity">
    <text evidence="4">Belongs to the TMTC family.</text>
</comment>
<dbReference type="Pfam" id="PF08409">
    <property type="entry name" value="TMTC_DUF1736"/>
    <property type="match status" value="1"/>
</dbReference>
<keyword evidence="18" id="KW-1185">Reference proteome</keyword>
<evidence type="ECO:0000256" key="7">
    <source>
        <dbReference type="ARBA" id="ARBA00022692"/>
    </source>
</evidence>
<dbReference type="Gene3D" id="1.25.40.10">
    <property type="entry name" value="Tetratricopeptide repeat domain"/>
    <property type="match status" value="2"/>
</dbReference>
<evidence type="ECO:0000256" key="10">
    <source>
        <dbReference type="ARBA" id="ARBA00022824"/>
    </source>
</evidence>
<reference evidence="19" key="1">
    <citation type="submission" date="2025-08" db="UniProtKB">
        <authorList>
            <consortium name="RefSeq"/>
        </authorList>
    </citation>
    <scope>IDENTIFICATION</scope>
</reference>
<dbReference type="InterPro" id="IPR019734">
    <property type="entry name" value="TPR_rpt"/>
</dbReference>
<keyword evidence="16" id="KW-0732">Signal</keyword>
<dbReference type="GeneID" id="101851239"/>
<dbReference type="PANTHER" id="PTHR44216:SF3">
    <property type="entry name" value="PROTEIN O-MANNOSYL-TRANSFERASE TMTC2"/>
    <property type="match status" value="1"/>
</dbReference>
<feature type="transmembrane region" description="Helical" evidence="15">
    <location>
        <begin position="140"/>
        <end position="160"/>
    </location>
</feature>
<keyword evidence="11 15" id="KW-1133">Transmembrane helix</keyword>
<keyword evidence="12 15" id="KW-0472">Membrane</keyword>
<evidence type="ECO:0000256" key="12">
    <source>
        <dbReference type="ARBA" id="ARBA00023136"/>
    </source>
</evidence>
<feature type="transmembrane region" description="Helical" evidence="15">
    <location>
        <begin position="449"/>
        <end position="473"/>
    </location>
</feature>
<dbReference type="PROSITE" id="PS50293">
    <property type="entry name" value="TPR_REGION"/>
    <property type="match status" value="3"/>
</dbReference>
<dbReference type="Pfam" id="PF13424">
    <property type="entry name" value="TPR_12"/>
    <property type="match status" value="1"/>
</dbReference>
<evidence type="ECO:0000256" key="4">
    <source>
        <dbReference type="ARBA" id="ARBA00007882"/>
    </source>
</evidence>
<evidence type="ECO:0000256" key="16">
    <source>
        <dbReference type="SAM" id="SignalP"/>
    </source>
</evidence>
<gene>
    <name evidence="19" type="primary">LOC101851239</name>
</gene>
<keyword evidence="10" id="KW-0256">Endoplasmic reticulum</keyword>
<evidence type="ECO:0000256" key="1">
    <source>
        <dbReference type="ARBA" id="ARBA00004141"/>
    </source>
</evidence>
<dbReference type="InterPro" id="IPR011990">
    <property type="entry name" value="TPR-like_helical_dom_sf"/>
</dbReference>
<evidence type="ECO:0000256" key="11">
    <source>
        <dbReference type="ARBA" id="ARBA00022989"/>
    </source>
</evidence>